<gene>
    <name evidence="2" type="ORF">CAUS1442_LOCUS15414</name>
</gene>
<proteinExistence type="predicted"/>
<reference evidence="2" key="1">
    <citation type="submission" date="2021-01" db="EMBL/GenBank/DDBJ databases">
        <authorList>
            <person name="Corre E."/>
            <person name="Pelletier E."/>
            <person name="Niang G."/>
            <person name="Scheremetjew M."/>
            <person name="Finn R."/>
            <person name="Kale V."/>
            <person name="Holt S."/>
            <person name="Cochrane G."/>
            <person name="Meng A."/>
            <person name="Brown T."/>
            <person name="Cohen L."/>
        </authorList>
    </citation>
    <scope>NUCLEOTIDE SEQUENCE</scope>
    <source>
        <strain evidence="2">CCMP3328</strain>
    </source>
</reference>
<dbReference type="Gene3D" id="3.40.50.720">
    <property type="entry name" value="NAD(P)-binding Rossmann-like Domain"/>
    <property type="match status" value="1"/>
</dbReference>
<dbReference type="PANTHER" id="PTHR43975:SF2">
    <property type="entry name" value="EG:BACR7A4.14 PROTEIN-RELATED"/>
    <property type="match status" value="1"/>
</dbReference>
<evidence type="ECO:0000259" key="1">
    <source>
        <dbReference type="SMART" id="SM00822"/>
    </source>
</evidence>
<organism evidence="2">
    <name type="scientific">Craspedostauros australis</name>
    <dbReference type="NCBI Taxonomy" id="1486917"/>
    <lineage>
        <taxon>Eukaryota</taxon>
        <taxon>Sar</taxon>
        <taxon>Stramenopiles</taxon>
        <taxon>Ochrophyta</taxon>
        <taxon>Bacillariophyta</taxon>
        <taxon>Bacillariophyceae</taxon>
        <taxon>Bacillariophycidae</taxon>
        <taxon>Naviculales</taxon>
        <taxon>Naviculaceae</taxon>
        <taxon>Craspedostauros</taxon>
    </lineage>
</organism>
<dbReference type="InterPro" id="IPR057326">
    <property type="entry name" value="KR_dom"/>
</dbReference>
<protein>
    <recommendedName>
        <fullName evidence="1">Ketoreductase domain-containing protein</fullName>
    </recommendedName>
</protein>
<dbReference type="EMBL" id="HBEF01024880">
    <property type="protein sequence ID" value="CAD8343279.1"/>
    <property type="molecule type" value="Transcribed_RNA"/>
</dbReference>
<dbReference type="FunFam" id="3.40.50.720:FF:000084">
    <property type="entry name" value="Short-chain dehydrogenase reductase"/>
    <property type="match status" value="1"/>
</dbReference>
<dbReference type="PANTHER" id="PTHR43975">
    <property type="entry name" value="ZGC:101858"/>
    <property type="match status" value="1"/>
</dbReference>
<dbReference type="InterPro" id="IPR036291">
    <property type="entry name" value="NAD(P)-bd_dom_sf"/>
</dbReference>
<dbReference type="SUPFAM" id="SSF51735">
    <property type="entry name" value="NAD(P)-binding Rossmann-fold domains"/>
    <property type="match status" value="1"/>
</dbReference>
<accession>A0A7R9ZTD3</accession>
<sequence length="265" mass="27379">MTTQEGKIYLITGASSGMGKDAALYLASKNAKALALVSRSKDRLQTVADEISKAHPNTKTLVVAGDASSAEDTKRAVDETVSTFGGIHGAFINAGAYRGGEMIPEVSDQDIDDLLDINVKGVIYAMRYLIPAIKKTVGEDGPTGSIVVNSSCAGQAVIGSKSAGSAIYSASKAFVNSLVETAAVENAPRIRVNGVLPGVVQTNIMPVDDATYQAVGAAVQPLWGRPGKAREISPLVSFLLSDEASFISGTNVKADGLWSLSGGGM</sequence>
<dbReference type="InterPro" id="IPR002347">
    <property type="entry name" value="SDR_fam"/>
</dbReference>
<dbReference type="Pfam" id="PF00106">
    <property type="entry name" value="adh_short"/>
    <property type="match status" value="1"/>
</dbReference>
<dbReference type="AlphaFoldDB" id="A0A7R9ZTD3"/>
<dbReference type="PRINTS" id="PR00081">
    <property type="entry name" value="GDHRDH"/>
</dbReference>
<dbReference type="SMART" id="SM00822">
    <property type="entry name" value="PKS_KR"/>
    <property type="match status" value="1"/>
</dbReference>
<evidence type="ECO:0000313" key="2">
    <source>
        <dbReference type="EMBL" id="CAD8343279.1"/>
    </source>
</evidence>
<name>A0A7R9ZTD3_9STRA</name>
<feature type="domain" description="Ketoreductase" evidence="1">
    <location>
        <begin position="7"/>
        <end position="193"/>
    </location>
</feature>
<dbReference type="CDD" id="cd05233">
    <property type="entry name" value="SDR_c"/>
    <property type="match status" value="1"/>
</dbReference>